<organism evidence="1 2">
    <name type="scientific">Pseudonocardia bannensis</name>
    <dbReference type="NCBI Taxonomy" id="630973"/>
    <lineage>
        <taxon>Bacteria</taxon>
        <taxon>Bacillati</taxon>
        <taxon>Actinomycetota</taxon>
        <taxon>Actinomycetes</taxon>
        <taxon>Pseudonocardiales</taxon>
        <taxon>Pseudonocardiaceae</taxon>
        <taxon>Pseudonocardia</taxon>
    </lineage>
</organism>
<dbReference type="EMBL" id="JAAXKZ010000233">
    <property type="protein sequence ID" value="NMH95643.1"/>
    <property type="molecule type" value="Genomic_DNA"/>
</dbReference>
<sequence>MGLLTGLLGLPLAPVRGVLWLAEQIRDQAEEQYYDPARIRAQLEAVDEARRTGELSEEECAELENSLLQRMMRRPGGAAGGAPR</sequence>
<gene>
    <name evidence="1" type="ORF">HF519_29760</name>
</gene>
<protein>
    <submittedName>
        <fullName evidence="1">Gas vesicle protein</fullName>
    </submittedName>
</protein>
<proteinExistence type="predicted"/>
<reference evidence="1 2" key="1">
    <citation type="submission" date="2020-04" db="EMBL/GenBank/DDBJ databases">
        <authorList>
            <person name="Klaysubun C."/>
            <person name="Duangmal K."/>
            <person name="Lipun K."/>
        </authorList>
    </citation>
    <scope>NUCLEOTIDE SEQUENCE [LARGE SCALE GENOMIC DNA]</scope>
    <source>
        <strain evidence="1 2">DSM 45300</strain>
    </source>
</reference>
<keyword evidence="2" id="KW-1185">Reference proteome</keyword>
<dbReference type="Pfam" id="PF05120">
    <property type="entry name" value="GvpG"/>
    <property type="match status" value="1"/>
</dbReference>
<dbReference type="InterPro" id="IPR007804">
    <property type="entry name" value="GvpG"/>
</dbReference>
<evidence type="ECO:0000313" key="1">
    <source>
        <dbReference type="EMBL" id="NMH95643.1"/>
    </source>
</evidence>
<evidence type="ECO:0000313" key="2">
    <source>
        <dbReference type="Proteomes" id="UP000586918"/>
    </source>
</evidence>
<name>A0A848DT09_9PSEU</name>
<dbReference type="AlphaFoldDB" id="A0A848DT09"/>
<comment type="caution">
    <text evidence="1">The sequence shown here is derived from an EMBL/GenBank/DDBJ whole genome shotgun (WGS) entry which is preliminary data.</text>
</comment>
<accession>A0A848DT09</accession>
<dbReference type="RefSeq" id="WP_169416274.1">
    <property type="nucleotide sequence ID" value="NZ_JAAXKZ010000233.1"/>
</dbReference>
<dbReference type="Proteomes" id="UP000586918">
    <property type="component" value="Unassembled WGS sequence"/>
</dbReference>